<evidence type="ECO:0000313" key="5">
    <source>
        <dbReference type="EMBL" id="ROR92437.1"/>
    </source>
</evidence>
<protein>
    <submittedName>
        <fullName evidence="5">AraC-like DNA-binding protein</fullName>
    </submittedName>
</protein>
<dbReference type="SMART" id="SM00342">
    <property type="entry name" value="HTH_ARAC"/>
    <property type="match status" value="1"/>
</dbReference>
<dbReference type="PROSITE" id="PS01124">
    <property type="entry name" value="HTH_ARAC_FAMILY_2"/>
    <property type="match status" value="1"/>
</dbReference>
<evidence type="ECO:0000256" key="1">
    <source>
        <dbReference type="ARBA" id="ARBA00023015"/>
    </source>
</evidence>
<dbReference type="InterPro" id="IPR050204">
    <property type="entry name" value="AraC_XylS_family_regulators"/>
</dbReference>
<organism evidence="5 6">
    <name type="scientific">Nocardioides aurantiacus</name>
    <dbReference type="NCBI Taxonomy" id="86796"/>
    <lineage>
        <taxon>Bacteria</taxon>
        <taxon>Bacillati</taxon>
        <taxon>Actinomycetota</taxon>
        <taxon>Actinomycetes</taxon>
        <taxon>Propionibacteriales</taxon>
        <taxon>Nocardioidaceae</taxon>
        <taxon>Nocardioides</taxon>
    </lineage>
</organism>
<dbReference type="InterPro" id="IPR009057">
    <property type="entry name" value="Homeodomain-like_sf"/>
</dbReference>
<feature type="domain" description="HTH araC/xylS-type" evidence="4">
    <location>
        <begin position="166"/>
        <end position="265"/>
    </location>
</feature>
<dbReference type="GO" id="GO:0003700">
    <property type="term" value="F:DNA-binding transcription factor activity"/>
    <property type="evidence" value="ECO:0007669"/>
    <property type="project" value="InterPro"/>
</dbReference>
<dbReference type="RefSeq" id="WP_123392079.1">
    <property type="nucleotide sequence ID" value="NZ_RKHO01000001.1"/>
</dbReference>
<dbReference type="Gene3D" id="1.10.10.60">
    <property type="entry name" value="Homeodomain-like"/>
    <property type="match status" value="1"/>
</dbReference>
<reference evidence="5 6" key="1">
    <citation type="submission" date="2018-11" db="EMBL/GenBank/DDBJ databases">
        <title>Sequencing the genomes of 1000 actinobacteria strains.</title>
        <authorList>
            <person name="Klenk H.-P."/>
        </authorList>
    </citation>
    <scope>NUCLEOTIDE SEQUENCE [LARGE SCALE GENOMIC DNA]</scope>
    <source>
        <strain evidence="5 6">DSM 12652</strain>
    </source>
</reference>
<dbReference type="SUPFAM" id="SSF46689">
    <property type="entry name" value="Homeodomain-like"/>
    <property type="match status" value="1"/>
</dbReference>
<dbReference type="OrthoDB" id="2559672at2"/>
<dbReference type="PROSITE" id="PS00041">
    <property type="entry name" value="HTH_ARAC_FAMILY_1"/>
    <property type="match status" value="1"/>
</dbReference>
<evidence type="ECO:0000259" key="4">
    <source>
        <dbReference type="PROSITE" id="PS01124"/>
    </source>
</evidence>
<keyword evidence="1" id="KW-0805">Transcription regulation</keyword>
<accession>A0A3N2CY34</accession>
<keyword evidence="3" id="KW-0804">Transcription</keyword>
<dbReference type="GO" id="GO:0043565">
    <property type="term" value="F:sequence-specific DNA binding"/>
    <property type="evidence" value="ECO:0007669"/>
    <property type="project" value="InterPro"/>
</dbReference>
<evidence type="ECO:0000256" key="2">
    <source>
        <dbReference type="ARBA" id="ARBA00023125"/>
    </source>
</evidence>
<evidence type="ECO:0000256" key="3">
    <source>
        <dbReference type="ARBA" id="ARBA00023163"/>
    </source>
</evidence>
<dbReference type="PANTHER" id="PTHR46796:SF15">
    <property type="entry name" value="BLL1074 PROTEIN"/>
    <property type="match status" value="1"/>
</dbReference>
<dbReference type="Pfam" id="PF12833">
    <property type="entry name" value="HTH_18"/>
    <property type="match status" value="1"/>
</dbReference>
<dbReference type="EMBL" id="RKHO01000001">
    <property type="protein sequence ID" value="ROR92437.1"/>
    <property type="molecule type" value="Genomic_DNA"/>
</dbReference>
<name>A0A3N2CY34_9ACTN</name>
<dbReference type="InterPro" id="IPR018062">
    <property type="entry name" value="HTH_AraC-typ_CS"/>
</dbReference>
<evidence type="ECO:0000313" key="6">
    <source>
        <dbReference type="Proteomes" id="UP000281738"/>
    </source>
</evidence>
<keyword evidence="2 5" id="KW-0238">DNA-binding</keyword>
<proteinExistence type="predicted"/>
<dbReference type="Proteomes" id="UP000281738">
    <property type="component" value="Unassembled WGS sequence"/>
</dbReference>
<dbReference type="InterPro" id="IPR018060">
    <property type="entry name" value="HTH_AraC"/>
</dbReference>
<sequence length="280" mass="30002">MTTFVRSHETLPGGVVSACAYDASGLEPGEHRGLPSPWLTFVVSTAGPVRTFGTVDEPGPPDASRATAYDVLLAGLHPVAARVEQPTRQSGVQLALHPLAARRLLGCTAAELTGVGQDGADVLGPVAAELHGRVAEAPGGQRLRVAEVWLRTRLAATDQGRRVRPEVVRAWQVLQASRGRCRVDDLAREVGLSPRHLRDLVRAELGATPKALARAFRFDHVVARLAADKRGLARLALEAGYADQAHLTREFSAMAGCSPTAWLVEERRNLQDGGHRNRPG</sequence>
<dbReference type="AlphaFoldDB" id="A0A3N2CY34"/>
<keyword evidence="6" id="KW-1185">Reference proteome</keyword>
<dbReference type="PANTHER" id="PTHR46796">
    <property type="entry name" value="HTH-TYPE TRANSCRIPTIONAL ACTIVATOR RHAS-RELATED"/>
    <property type="match status" value="1"/>
</dbReference>
<gene>
    <name evidence="5" type="ORF">EDD33_3327</name>
</gene>
<comment type="caution">
    <text evidence="5">The sequence shown here is derived from an EMBL/GenBank/DDBJ whole genome shotgun (WGS) entry which is preliminary data.</text>
</comment>